<feature type="region of interest" description="Disordered" evidence="1">
    <location>
        <begin position="1"/>
        <end position="24"/>
    </location>
</feature>
<accession>A0A9R1VVH7</accession>
<proteinExistence type="predicted"/>
<gene>
    <name evidence="2" type="ORF">LSAT_V11C400217450</name>
</gene>
<sequence>MITSLILNPRSTMASSSSSYSSKRQDEFQVDHPCDCDLPSHVKTSRTPDNPGRKFRVFQNSMDEGRTDGRYPYRRKLEESCNLTLKISTLENEINICRMMIEQENKTNMVNRHELDKVKWKLFTHKVALILLFVLYVKMLI</sequence>
<feature type="compositionally biased region" description="Polar residues" evidence="1">
    <location>
        <begin position="1"/>
        <end position="14"/>
    </location>
</feature>
<keyword evidence="3" id="KW-1185">Reference proteome</keyword>
<dbReference type="AlphaFoldDB" id="A0A9R1VVH7"/>
<evidence type="ECO:0000313" key="3">
    <source>
        <dbReference type="Proteomes" id="UP000235145"/>
    </source>
</evidence>
<evidence type="ECO:0000313" key="2">
    <source>
        <dbReference type="EMBL" id="KAJ0212073.1"/>
    </source>
</evidence>
<protein>
    <submittedName>
        <fullName evidence="2">Uncharacterized protein</fullName>
    </submittedName>
</protein>
<dbReference type="EMBL" id="NBSK02000004">
    <property type="protein sequence ID" value="KAJ0212073.1"/>
    <property type="molecule type" value="Genomic_DNA"/>
</dbReference>
<reference evidence="2 3" key="1">
    <citation type="journal article" date="2017" name="Nat. Commun.">
        <title>Genome assembly with in vitro proximity ligation data and whole-genome triplication in lettuce.</title>
        <authorList>
            <person name="Reyes-Chin-Wo S."/>
            <person name="Wang Z."/>
            <person name="Yang X."/>
            <person name="Kozik A."/>
            <person name="Arikit S."/>
            <person name="Song C."/>
            <person name="Xia L."/>
            <person name="Froenicke L."/>
            <person name="Lavelle D.O."/>
            <person name="Truco M.J."/>
            <person name="Xia R."/>
            <person name="Zhu S."/>
            <person name="Xu C."/>
            <person name="Xu H."/>
            <person name="Xu X."/>
            <person name="Cox K."/>
            <person name="Korf I."/>
            <person name="Meyers B.C."/>
            <person name="Michelmore R.W."/>
        </authorList>
    </citation>
    <scope>NUCLEOTIDE SEQUENCE [LARGE SCALE GENOMIC DNA]</scope>
    <source>
        <strain evidence="3">cv. Salinas</strain>
        <tissue evidence="2">Seedlings</tissue>
    </source>
</reference>
<organism evidence="2 3">
    <name type="scientific">Lactuca sativa</name>
    <name type="common">Garden lettuce</name>
    <dbReference type="NCBI Taxonomy" id="4236"/>
    <lineage>
        <taxon>Eukaryota</taxon>
        <taxon>Viridiplantae</taxon>
        <taxon>Streptophyta</taxon>
        <taxon>Embryophyta</taxon>
        <taxon>Tracheophyta</taxon>
        <taxon>Spermatophyta</taxon>
        <taxon>Magnoliopsida</taxon>
        <taxon>eudicotyledons</taxon>
        <taxon>Gunneridae</taxon>
        <taxon>Pentapetalae</taxon>
        <taxon>asterids</taxon>
        <taxon>campanulids</taxon>
        <taxon>Asterales</taxon>
        <taxon>Asteraceae</taxon>
        <taxon>Cichorioideae</taxon>
        <taxon>Cichorieae</taxon>
        <taxon>Lactucinae</taxon>
        <taxon>Lactuca</taxon>
    </lineage>
</organism>
<name>A0A9R1VVH7_LACSA</name>
<evidence type="ECO:0000256" key="1">
    <source>
        <dbReference type="SAM" id="MobiDB-lite"/>
    </source>
</evidence>
<dbReference type="Proteomes" id="UP000235145">
    <property type="component" value="Unassembled WGS sequence"/>
</dbReference>
<comment type="caution">
    <text evidence="2">The sequence shown here is derived from an EMBL/GenBank/DDBJ whole genome shotgun (WGS) entry which is preliminary data.</text>
</comment>